<feature type="compositionally biased region" description="Basic and acidic residues" evidence="2">
    <location>
        <begin position="103"/>
        <end position="114"/>
    </location>
</feature>
<evidence type="ECO:0000313" key="3">
    <source>
        <dbReference type="EMBL" id="CAK0736314.1"/>
    </source>
</evidence>
<organism evidence="3 4">
    <name type="scientific">Coccomyxa viridis</name>
    <dbReference type="NCBI Taxonomy" id="1274662"/>
    <lineage>
        <taxon>Eukaryota</taxon>
        <taxon>Viridiplantae</taxon>
        <taxon>Chlorophyta</taxon>
        <taxon>core chlorophytes</taxon>
        <taxon>Trebouxiophyceae</taxon>
        <taxon>Trebouxiophyceae incertae sedis</taxon>
        <taxon>Coccomyxaceae</taxon>
        <taxon>Coccomyxa</taxon>
    </lineage>
</organism>
<feature type="region of interest" description="Disordered" evidence="2">
    <location>
        <begin position="282"/>
        <end position="320"/>
    </location>
</feature>
<dbReference type="Proteomes" id="UP001314263">
    <property type="component" value="Unassembled WGS sequence"/>
</dbReference>
<feature type="compositionally biased region" description="Polar residues" evidence="2">
    <location>
        <begin position="115"/>
        <end position="127"/>
    </location>
</feature>
<gene>
    <name evidence="3" type="ORF">CVIRNUC_000726</name>
</gene>
<feature type="compositionally biased region" description="Low complexity" evidence="2">
    <location>
        <begin position="1133"/>
        <end position="1155"/>
    </location>
</feature>
<evidence type="ECO:0000256" key="1">
    <source>
        <dbReference type="SAM" id="Coils"/>
    </source>
</evidence>
<feature type="compositionally biased region" description="Low complexity" evidence="2">
    <location>
        <begin position="395"/>
        <end position="409"/>
    </location>
</feature>
<reference evidence="3 4" key="1">
    <citation type="submission" date="2023-10" db="EMBL/GenBank/DDBJ databases">
        <authorList>
            <person name="Maclean D."/>
            <person name="Macfadyen A."/>
        </authorList>
    </citation>
    <scope>NUCLEOTIDE SEQUENCE [LARGE SCALE GENOMIC DNA]</scope>
</reference>
<protein>
    <submittedName>
        <fullName evidence="3">Uncharacterized protein</fullName>
    </submittedName>
</protein>
<feature type="region of interest" description="Disordered" evidence="2">
    <location>
        <begin position="1243"/>
        <end position="1279"/>
    </location>
</feature>
<dbReference type="EMBL" id="CAUYUE010000001">
    <property type="protein sequence ID" value="CAK0736314.1"/>
    <property type="molecule type" value="Genomic_DNA"/>
</dbReference>
<feature type="compositionally biased region" description="Low complexity" evidence="2">
    <location>
        <begin position="310"/>
        <end position="320"/>
    </location>
</feature>
<sequence>MGDPDSRRPMASLHQNIIANAAEKVVPHFLQAKTGKPGKGRLAMLKGDEAKFCAPRTRIPTPAPKKKAKPVAVSGPTFVSKIPSPKAASEAGSLPSACTPEPAHAEQASDKESGAETTTSSQGSAAQGMSLERSPDEVTAAAPAGQLARGGEPQDNTSRACNAGSPAGALGAGAAETSAEHRALCAWLTAQTPGGGQLGLTPGSAMLKTPHLQGLLQQLRISTPSLGAQGIASTPFLAGLDRTLPQLTPGISPEALAMFQAAVPPAAMLAAAKGAAHCEANLPEDDAAPPLPQLPQHSSPSAADLAQDISGGESPESASAELAAASFQDGAYEGLLNLSPMPGNYTHSSNMAMLESPDLDALSTLGKLLGPAGSAGSKPTPVLFTAAPVAAHSAAPAPQQWSSNPAAASESEEPASDAAQMEGLPHMAALQEAESVGSASPADAAAMQSRASVPAASDTGASAVRAQAAAAREGMPQRVVRLVSPVNPMPLDAARPKGVGRKGTAALPKAAEVCELVNPPSVPVSPPWRAAADIGLEEVTKGAVAPSNTPAEPRARGAQGAPSTSYQLMLAHIVGGQYRSPTLGQQDAANTPPTVKHCNYTPYLLATPAGLLRGATSRFAPVGTPLRTPAALQRPPRTPATLRRFLATPNLARRSPIARTPGTMLSVGRGGLDSWLRKMGLSAALRTPQKSSLEALWARAGQAGQLRLEVESVRVAEQERALAEARQHLEQWDHLMDHSARLEAENAELRAELEAVLADKLAAESALATTADERGVCAAAANAQQALAAEEADRAREAGMRLLELADHAALVSAAYEDEREGLRRELQATRERLAAAEAAVATASSGTALTVTTDHQLAILNHKLSAAREQHAMAGAAADAAHEAAVQAALEKSRLLVELEEAHATLSAAAAAQPDSPAATLAEQLKDAHEALYEMEMAALEAQRVAEATDAALEDCDDELEAQHADSADNQKQEILEECALAEDANALMEEENVALRQQLAQVQQQLQAIRDPAPPVMTQPQAEKEGTPPKQPAGSAALTGRAAAAHAAPVAFYGSHRVFLGAAPADHAAAVEFDHTRAAEAAAASPVAAEAWCTVTDRLRRLRADLEDTSSAMHMLRSERRMPPALPAPVVTEEAAEPAPQQPLQDSPRARSPAPAPGLMLSGKVHADEEAVQRPEPFGGAVESSDSEAEDAAAQGQEEAEAAAADGIAAKAMQQDGTHASETAFSKQPVQLVLRIGRGLTPEPDAAAGTPENKAQGEGRASLSPDTTPPARRPRFGVWGWRGKKISEDEEKEFFRRARALNIRVSPYFRRSKARTGTDAE</sequence>
<evidence type="ECO:0000256" key="2">
    <source>
        <dbReference type="SAM" id="MobiDB-lite"/>
    </source>
</evidence>
<feature type="region of interest" description="Disordered" evidence="2">
    <location>
        <begin position="1133"/>
        <end position="1206"/>
    </location>
</feature>
<feature type="coiled-coil region" evidence="1">
    <location>
        <begin position="813"/>
        <end position="840"/>
    </location>
</feature>
<feature type="coiled-coil region" evidence="1">
    <location>
        <begin position="715"/>
        <end position="766"/>
    </location>
</feature>
<feature type="region of interest" description="Disordered" evidence="2">
    <location>
        <begin position="1014"/>
        <end position="1039"/>
    </location>
</feature>
<feature type="coiled-coil region" evidence="1">
    <location>
        <begin position="966"/>
        <end position="1007"/>
    </location>
</feature>
<feature type="compositionally biased region" description="Low complexity" evidence="2">
    <location>
        <begin position="1194"/>
        <end position="1206"/>
    </location>
</feature>
<feature type="region of interest" description="Disordered" evidence="2">
    <location>
        <begin position="53"/>
        <end position="163"/>
    </location>
</feature>
<feature type="compositionally biased region" description="Low complexity" evidence="2">
    <location>
        <begin position="294"/>
        <end position="303"/>
    </location>
</feature>
<keyword evidence="4" id="KW-1185">Reference proteome</keyword>
<comment type="caution">
    <text evidence="3">The sequence shown here is derived from an EMBL/GenBank/DDBJ whole genome shotgun (WGS) entry which is preliminary data.</text>
</comment>
<proteinExistence type="predicted"/>
<accession>A0AAV1HV47</accession>
<name>A0AAV1HV47_9CHLO</name>
<evidence type="ECO:0000313" key="4">
    <source>
        <dbReference type="Proteomes" id="UP001314263"/>
    </source>
</evidence>
<feature type="region of interest" description="Disordered" evidence="2">
    <location>
        <begin position="433"/>
        <end position="458"/>
    </location>
</feature>
<keyword evidence="1" id="KW-0175">Coiled coil</keyword>
<feature type="region of interest" description="Disordered" evidence="2">
    <location>
        <begin position="395"/>
        <end position="420"/>
    </location>
</feature>